<evidence type="ECO:0000256" key="1">
    <source>
        <dbReference type="PROSITE-ProRule" id="PRU00042"/>
    </source>
</evidence>
<accession>A0AAE1HPN6</accession>
<keyword evidence="1" id="KW-0863">Zinc-finger</keyword>
<keyword evidence="1" id="KW-0479">Metal-binding</keyword>
<dbReference type="PROSITE" id="PS00028">
    <property type="entry name" value="ZINC_FINGER_C2H2_1"/>
    <property type="match status" value="1"/>
</dbReference>
<comment type="caution">
    <text evidence="4">The sequence shown here is derived from an EMBL/GenBank/DDBJ whole genome shotgun (WGS) entry which is preliminary data.</text>
</comment>
<keyword evidence="5" id="KW-1185">Reference proteome</keyword>
<feature type="compositionally biased region" description="Acidic residues" evidence="2">
    <location>
        <begin position="75"/>
        <end position="87"/>
    </location>
</feature>
<feature type="domain" description="C2H2-type" evidence="3">
    <location>
        <begin position="43"/>
        <end position="71"/>
    </location>
</feature>
<dbReference type="AlphaFoldDB" id="A0AAE1HPN6"/>
<evidence type="ECO:0000259" key="3">
    <source>
        <dbReference type="PROSITE" id="PS50157"/>
    </source>
</evidence>
<dbReference type="Proteomes" id="UP001219518">
    <property type="component" value="Unassembled WGS sequence"/>
</dbReference>
<keyword evidence="1" id="KW-0862">Zinc</keyword>
<feature type="compositionally biased region" description="Polar residues" evidence="2">
    <location>
        <begin position="89"/>
        <end position="101"/>
    </location>
</feature>
<reference evidence="4" key="1">
    <citation type="submission" date="2021-07" db="EMBL/GenBank/DDBJ databases">
        <authorList>
            <person name="Catto M.A."/>
            <person name="Jacobson A."/>
            <person name="Kennedy G."/>
            <person name="Labadie P."/>
            <person name="Hunt B.G."/>
            <person name="Srinivasan R."/>
        </authorList>
    </citation>
    <scope>NUCLEOTIDE SEQUENCE</scope>
    <source>
        <strain evidence="4">PL_HMW_Pooled</strain>
        <tissue evidence="4">Head</tissue>
    </source>
</reference>
<proteinExistence type="predicted"/>
<evidence type="ECO:0000313" key="5">
    <source>
        <dbReference type="Proteomes" id="UP001219518"/>
    </source>
</evidence>
<name>A0AAE1HPN6_9NEOP</name>
<dbReference type="PROSITE" id="PS50157">
    <property type="entry name" value="ZINC_FINGER_C2H2_2"/>
    <property type="match status" value="1"/>
</dbReference>
<dbReference type="SMART" id="SM00355">
    <property type="entry name" value="ZnF_C2H2"/>
    <property type="match status" value="2"/>
</dbReference>
<organism evidence="4 5">
    <name type="scientific">Frankliniella fusca</name>
    <dbReference type="NCBI Taxonomy" id="407009"/>
    <lineage>
        <taxon>Eukaryota</taxon>
        <taxon>Metazoa</taxon>
        <taxon>Ecdysozoa</taxon>
        <taxon>Arthropoda</taxon>
        <taxon>Hexapoda</taxon>
        <taxon>Insecta</taxon>
        <taxon>Pterygota</taxon>
        <taxon>Neoptera</taxon>
        <taxon>Paraneoptera</taxon>
        <taxon>Thysanoptera</taxon>
        <taxon>Terebrantia</taxon>
        <taxon>Thripoidea</taxon>
        <taxon>Thripidae</taxon>
        <taxon>Frankliniella</taxon>
    </lineage>
</organism>
<feature type="compositionally biased region" description="Acidic residues" evidence="2">
    <location>
        <begin position="649"/>
        <end position="671"/>
    </location>
</feature>
<feature type="region of interest" description="Disordered" evidence="2">
    <location>
        <begin position="635"/>
        <end position="678"/>
    </location>
</feature>
<dbReference type="GO" id="GO:0008270">
    <property type="term" value="F:zinc ion binding"/>
    <property type="evidence" value="ECO:0007669"/>
    <property type="project" value="UniProtKB-KW"/>
</dbReference>
<protein>
    <submittedName>
        <fullName evidence="4">Protein indeterminate-domain 6, chloroplastic</fullName>
    </submittedName>
</protein>
<reference evidence="4" key="2">
    <citation type="journal article" date="2023" name="BMC Genomics">
        <title>Pest status, molecular evolution, and epigenetic factors derived from the genome assembly of Frankliniella fusca, a thysanopteran phytovirus vector.</title>
        <authorList>
            <person name="Catto M.A."/>
            <person name="Labadie P.E."/>
            <person name="Jacobson A.L."/>
            <person name="Kennedy G.G."/>
            <person name="Srinivasan R."/>
            <person name="Hunt B.G."/>
        </authorList>
    </citation>
    <scope>NUCLEOTIDE SEQUENCE</scope>
    <source>
        <strain evidence="4">PL_HMW_Pooled</strain>
    </source>
</reference>
<dbReference type="EMBL" id="JAHWGI010001220">
    <property type="protein sequence ID" value="KAK3925152.1"/>
    <property type="molecule type" value="Genomic_DNA"/>
</dbReference>
<feature type="region of interest" description="Disordered" evidence="2">
    <location>
        <begin position="70"/>
        <end position="101"/>
    </location>
</feature>
<sequence length="914" mass="104242">MECAGVQRKRYLLCIHCDPAKYCDDIENLKQHWLRIHRDVVFLRCGQCKTPFRHQTSLVRHIRDRHINMSQELHSDDDEEDDGDEMENTPGTSENNERVQQNNSVAGSVNNFAENFSESEEETCSGVEHEQIDLKTEAAKHLLNLRSAGNLTNATIELIQKFTSELISLVALQLRRKTENFLKENQVDEIICETFILETFQIDDLFQGLNTTDKQLDYFSDKYGLVIPEEMYLSSRIEHRLDRSSRMFLPKQVSQTFQSVSLIQTLTLIARNKYLREMILSEKESTDGVYRGYKDGSDFKRNPFLQKFPFAFRIELNYDDLETANGLGSKDVIHKIGPFYFRIQNLPVEENSKLSSIFLLAMAFSEDLKDKGVFQKILTPFLEDLKRLQSDEGVEITLPDGGLFILRACLVCFCADSLAAHALLGFMSPSAQKFCHLCLLSLTELKESSNSIGPLRTSATHKQHVEDVVRDPSLKKLYGVSEESALASVLRVPEDSVMDAFHDFVGVAQMVLKLVLYEFIIVKKLFTVSYFNANIVAFAYGKPEITNKPSANLTEERLCGKGHTLKQNGSQTFCLLRVFPFLIKGVDEGDRFLELVFLLQDIMRIVFSFQLRPRDVDQLEILIAQHNSLFHELFVTPPEGHEGPSGSTEVEEENEENVDDPNSADESDSEDISGPGQAVALTAARNRRRVYKTKRLKKGINKLHHILHYPSQMREKGPLIRLWCARYEGRHRILRKHSAVQSNFKNIVKTMSRMFQLSTFHALLQKKEPEIIIHGADSVQEIVKNSAYCDILVHAGLGLEDQINIVKSVTVKGEEYARGLFVAYPSENEPFKFGLIADAIIEVEDASKVYLVVQECVNEGLSNRYNSYKIRNLFEAPPCLVKVESLIDHRPLPAWTPMESDGFSLFLYPRTIFC</sequence>
<gene>
    <name evidence="4" type="ORF">KUF71_013421</name>
</gene>
<dbReference type="InterPro" id="IPR013087">
    <property type="entry name" value="Znf_C2H2_type"/>
</dbReference>
<evidence type="ECO:0000256" key="2">
    <source>
        <dbReference type="SAM" id="MobiDB-lite"/>
    </source>
</evidence>
<evidence type="ECO:0000313" key="4">
    <source>
        <dbReference type="EMBL" id="KAK3925152.1"/>
    </source>
</evidence>